<keyword evidence="1" id="KW-0614">Plasmid</keyword>
<protein>
    <submittedName>
        <fullName evidence="1">Uncharacterized protein</fullName>
    </submittedName>
</protein>
<evidence type="ECO:0000313" key="1">
    <source>
        <dbReference type="EMBL" id="AUR79828.1"/>
    </source>
</evidence>
<reference evidence="1" key="1">
    <citation type="submission" date="2017-10" db="EMBL/GenBank/DDBJ databases">
        <title>First characterization of an IncA/C plasmid carrying blaPER-2 from Citrobacter freundii.</title>
        <authorList>
            <person name="Ruggiero M."/>
            <person name="Girlich D."/>
            <person name="Naas T."/>
            <person name="Power P."/>
            <person name="Gutkind G.G."/>
        </authorList>
    </citation>
    <scope>NUCLEOTIDE SEQUENCE</scope>
    <source>
        <strain evidence="1">33587</strain>
        <plasmid evidence="1">pCf587</plasmid>
    </source>
</reference>
<dbReference type="AlphaFoldDB" id="A0A2I7QET8"/>
<accession>A0A2I7QET8</accession>
<dbReference type="EMBL" id="MG053108">
    <property type="protein sequence ID" value="AUR79828.1"/>
    <property type="molecule type" value="Genomic_DNA"/>
</dbReference>
<name>A0A2I7QET8_CITFR</name>
<proteinExistence type="predicted"/>
<sequence length="64" mass="7283">MALSKERRAARVFMLRHAAAWLMDLESTELCNDANGEYDDAKVAESKLVAKRLEAMADRLESKR</sequence>
<geneLocation type="plasmid" evidence="1">
    <name>pCf587</name>
</geneLocation>
<organism evidence="1">
    <name type="scientific">Citrobacter freundii</name>
    <dbReference type="NCBI Taxonomy" id="546"/>
    <lineage>
        <taxon>Bacteria</taxon>
        <taxon>Pseudomonadati</taxon>
        <taxon>Pseudomonadota</taxon>
        <taxon>Gammaproteobacteria</taxon>
        <taxon>Enterobacterales</taxon>
        <taxon>Enterobacteriaceae</taxon>
        <taxon>Citrobacter</taxon>
        <taxon>Citrobacter freundii complex</taxon>
    </lineage>
</organism>
<gene>
    <name evidence="1" type="ORF">pCf587_0046</name>
</gene>
<dbReference type="RefSeq" id="WP_172692066.1">
    <property type="nucleotide sequence ID" value="NZ_MG053108.1"/>
</dbReference>